<sequence length="151" mass="17218">MTRTIVPGDFERTETWTPQFFSQSRQIIKTHNLFQRNGFKRKFEKKKGKEGKLPKIPSVYSTPDVKRLTCMNFDAEPVRASQAIDSKSSRESKEEPNENDDKHKPIMPEIEPSVADAEFPQQSLQGQDMDNEFVGALLEDSTVPMLDALDA</sequence>
<reference evidence="3 4" key="1">
    <citation type="journal article" date="2015" name="Genome Biol. Evol.">
        <title>Comparative Genomics of a Bacterivorous Green Alga Reveals Evolutionary Causalities and Consequences of Phago-Mixotrophic Mode of Nutrition.</title>
        <authorList>
            <person name="Burns J.A."/>
            <person name="Paasch A."/>
            <person name="Narechania A."/>
            <person name="Kim E."/>
        </authorList>
    </citation>
    <scope>NUCLEOTIDE SEQUENCE [LARGE SCALE GENOMIC DNA]</scope>
    <source>
        <strain evidence="3">PLY_AMNH</strain>
    </source>
</reference>
<evidence type="ECO:0000313" key="2">
    <source>
        <dbReference type="EMBL" id="KAK3246548.1"/>
    </source>
</evidence>
<feature type="region of interest" description="Disordered" evidence="1">
    <location>
        <begin position="76"/>
        <end position="128"/>
    </location>
</feature>
<name>A0AAE0F5L8_9CHLO</name>
<evidence type="ECO:0000256" key="1">
    <source>
        <dbReference type="SAM" id="MobiDB-lite"/>
    </source>
</evidence>
<reference evidence="3" key="2">
    <citation type="submission" date="2023-06" db="EMBL/GenBank/DDBJ databases">
        <title>Long-read-based genome assembly of the green algal bacterivore Cymbomonas tetramitiformis.</title>
        <authorList>
            <person name="Gyaltshen Y."/>
            <person name="Rozenberg A."/>
            <person name="Paasch A."/>
            <person name="Burns J.A."/>
            <person name="Warring S."/>
            <person name="Larson R."/>
            <person name="Maurer-Alcala X."/>
            <person name="Dacks J."/>
            <person name="Kim E."/>
        </authorList>
    </citation>
    <scope>NUCLEOTIDE SEQUENCE</scope>
    <source>
        <strain evidence="3">PLY_AMNH</strain>
    </source>
</reference>
<accession>A0AAE0F5L8</accession>
<dbReference type="EMBL" id="LGRX02026172">
    <property type="protein sequence ID" value="KAK3251230.1"/>
    <property type="molecule type" value="Genomic_DNA"/>
</dbReference>
<dbReference type="Proteomes" id="UP001190700">
    <property type="component" value="Unassembled WGS sequence"/>
</dbReference>
<dbReference type="AlphaFoldDB" id="A0AAE0F5L8"/>
<proteinExistence type="predicted"/>
<gene>
    <name evidence="3" type="ORF">CYMTET_39417</name>
    <name evidence="2" type="ORF">CYMTET_43913</name>
</gene>
<organism evidence="3 4">
    <name type="scientific">Cymbomonas tetramitiformis</name>
    <dbReference type="NCBI Taxonomy" id="36881"/>
    <lineage>
        <taxon>Eukaryota</taxon>
        <taxon>Viridiplantae</taxon>
        <taxon>Chlorophyta</taxon>
        <taxon>Pyramimonadophyceae</taxon>
        <taxon>Pyramimonadales</taxon>
        <taxon>Pyramimonadaceae</taxon>
        <taxon>Cymbomonas</taxon>
    </lineage>
</organism>
<evidence type="ECO:0000313" key="4">
    <source>
        <dbReference type="Proteomes" id="UP001190700"/>
    </source>
</evidence>
<feature type="compositionally biased region" description="Basic and acidic residues" evidence="1">
    <location>
        <begin position="87"/>
        <end position="106"/>
    </location>
</feature>
<comment type="caution">
    <text evidence="3">The sequence shown here is derived from an EMBL/GenBank/DDBJ whole genome shotgun (WGS) entry which is preliminary data.</text>
</comment>
<evidence type="ECO:0000313" key="3">
    <source>
        <dbReference type="EMBL" id="KAK3251230.1"/>
    </source>
</evidence>
<protein>
    <submittedName>
        <fullName evidence="3">Uncharacterized protein</fullName>
    </submittedName>
</protein>
<dbReference type="EMBL" id="LGRX02029701">
    <property type="protein sequence ID" value="KAK3246548.1"/>
    <property type="molecule type" value="Genomic_DNA"/>
</dbReference>
<keyword evidence="4" id="KW-1185">Reference proteome</keyword>